<name>A0ABU1T3H1_9ACTO</name>
<dbReference type="RefSeq" id="WP_309957012.1">
    <property type="nucleotide sequence ID" value="NZ_JAVDUJ010000001.1"/>
</dbReference>
<dbReference type="EMBL" id="JAVDUJ010000001">
    <property type="protein sequence ID" value="MDR6939936.1"/>
    <property type="molecule type" value="Genomic_DNA"/>
</dbReference>
<dbReference type="InterPro" id="IPR029058">
    <property type="entry name" value="AB_hydrolase_fold"/>
</dbReference>
<accession>A0ABU1T3H1</accession>
<dbReference type="Gene3D" id="3.40.50.1820">
    <property type="entry name" value="alpha/beta hydrolase"/>
    <property type="match status" value="1"/>
</dbReference>
<protein>
    <submittedName>
        <fullName evidence="1">Pimeloyl-ACP methyl ester carboxylesterase</fullName>
    </submittedName>
</protein>
<keyword evidence="2" id="KW-1185">Reference proteome</keyword>
<gene>
    <name evidence="1" type="ORF">J2S36_001479</name>
</gene>
<sequence length="257" mass="28530">MNISTKEQRQEKQVITDLASLDVASEEVEKYGVHPDQFIEWYGPITGRVVVAVHGFTETDNRLSYLRPAALALGDAGYRVALVEYRQMPHHPEITFEDIATLARHPRLQNAIWFGHSIGSLCVLKALYDPENSIKHCVVAAPIMNLRREVEEEETSNSQIAQTITQWMGGSPNYLPDTYAEYDPAVLYVRNGSADGFAANGYHLDIIHGSADQTIPVQHIKTLQAEPFNIAIVADANHNDVICPGHDAWLFLLGALG</sequence>
<dbReference type="SUPFAM" id="SSF53474">
    <property type="entry name" value="alpha/beta-Hydrolases"/>
    <property type="match status" value="1"/>
</dbReference>
<proteinExistence type="predicted"/>
<comment type="caution">
    <text evidence="1">The sequence shown here is derived from an EMBL/GenBank/DDBJ whole genome shotgun (WGS) entry which is preliminary data.</text>
</comment>
<reference evidence="1 2" key="1">
    <citation type="submission" date="2023-07" db="EMBL/GenBank/DDBJ databases">
        <title>Sequencing the genomes of 1000 actinobacteria strains.</title>
        <authorList>
            <person name="Klenk H.-P."/>
        </authorList>
    </citation>
    <scope>NUCLEOTIDE SEQUENCE [LARGE SCALE GENOMIC DNA]</scope>
    <source>
        <strain evidence="1 2">DSM 15539</strain>
    </source>
</reference>
<dbReference type="Proteomes" id="UP001266099">
    <property type="component" value="Unassembled WGS sequence"/>
</dbReference>
<evidence type="ECO:0000313" key="1">
    <source>
        <dbReference type="EMBL" id="MDR6939936.1"/>
    </source>
</evidence>
<organism evidence="1 2">
    <name type="scientific">Arcanobacterium hippocoleae</name>
    <dbReference type="NCBI Taxonomy" id="149017"/>
    <lineage>
        <taxon>Bacteria</taxon>
        <taxon>Bacillati</taxon>
        <taxon>Actinomycetota</taxon>
        <taxon>Actinomycetes</taxon>
        <taxon>Actinomycetales</taxon>
        <taxon>Actinomycetaceae</taxon>
        <taxon>Arcanobacterium</taxon>
    </lineage>
</organism>
<evidence type="ECO:0000313" key="2">
    <source>
        <dbReference type="Proteomes" id="UP001266099"/>
    </source>
</evidence>